<name>A0ABT5ZVL6_9ACTN</name>
<proteinExistence type="predicted"/>
<dbReference type="EMBL" id="JARJBC010000031">
    <property type="protein sequence ID" value="MDF3293867.1"/>
    <property type="molecule type" value="Genomic_DNA"/>
</dbReference>
<keyword evidence="2" id="KW-1185">Reference proteome</keyword>
<sequence>MKDVCARCPNVADATRLVRGFATIPRRSDGHRLGDWPAEANE</sequence>
<comment type="caution">
    <text evidence="1">The sequence shown here is derived from an EMBL/GenBank/DDBJ whole genome shotgun (WGS) entry which is preliminary data.</text>
</comment>
<reference evidence="1 2" key="1">
    <citation type="submission" date="2023-03" db="EMBL/GenBank/DDBJ databases">
        <title>Draft genome sequence of Streptomyces sp. RB6PN23 isolated from peat swamp forest in Thailand.</title>
        <authorList>
            <person name="Klaysubun C."/>
            <person name="Duangmal K."/>
        </authorList>
    </citation>
    <scope>NUCLEOTIDE SEQUENCE [LARGE SCALE GENOMIC DNA]</scope>
    <source>
        <strain evidence="1 2">RB6PN23</strain>
    </source>
</reference>
<organism evidence="1 2">
    <name type="scientific">Streptomyces silvisoli</name>
    <dbReference type="NCBI Taxonomy" id="3034235"/>
    <lineage>
        <taxon>Bacteria</taxon>
        <taxon>Bacillati</taxon>
        <taxon>Actinomycetota</taxon>
        <taxon>Actinomycetes</taxon>
        <taxon>Kitasatosporales</taxon>
        <taxon>Streptomycetaceae</taxon>
        <taxon>Streptomyces</taxon>
    </lineage>
</organism>
<accession>A0ABT5ZVL6</accession>
<evidence type="ECO:0000313" key="1">
    <source>
        <dbReference type="EMBL" id="MDF3293867.1"/>
    </source>
</evidence>
<gene>
    <name evidence="1" type="ORF">P3G67_32575</name>
</gene>
<dbReference type="Proteomes" id="UP001216579">
    <property type="component" value="Unassembled WGS sequence"/>
</dbReference>
<dbReference type="RefSeq" id="WP_276096715.1">
    <property type="nucleotide sequence ID" value="NZ_JARJBC010000031.1"/>
</dbReference>
<evidence type="ECO:0000313" key="2">
    <source>
        <dbReference type="Proteomes" id="UP001216579"/>
    </source>
</evidence>
<protein>
    <submittedName>
        <fullName evidence="1">Uncharacterized protein</fullName>
    </submittedName>
</protein>